<proteinExistence type="predicted"/>
<dbReference type="Proteomes" id="UP000270649">
    <property type="component" value="Unassembled WGS sequence"/>
</dbReference>
<comment type="caution">
    <text evidence="2">The sequence shown here is derived from an EMBL/GenBank/DDBJ whole genome shotgun (WGS) entry which is preliminary data.</text>
</comment>
<reference evidence="2 3" key="1">
    <citation type="submission" date="2018-10" db="EMBL/GenBank/DDBJ databases">
        <title>Corynebacterium macginleyi genome sequencing and assembly of the type strain and two clinical samples.</title>
        <authorList>
            <person name="Bernier A.-M."/>
            <person name="Bernard K."/>
        </authorList>
    </citation>
    <scope>NUCLEOTIDE SEQUENCE [LARGE SCALE GENOMIC DNA]</scope>
    <source>
        <strain evidence="2 3">NML 120205</strain>
    </source>
</reference>
<feature type="region of interest" description="Disordered" evidence="1">
    <location>
        <begin position="97"/>
        <end position="123"/>
    </location>
</feature>
<sequence length="123" mass="13363">MVRTLSWIFDYEVKRRQAMPAVEEAQVEMVKDVAAQGEITRPEVSTEKAAINGDGIIPAWHSPQGKKHKAYLHQPSGRAELRPAECAGFWVGGLQSAERGRAGGGSDRRLGGRITDTECSGMA</sequence>
<dbReference type="EMBL" id="REGC01000003">
    <property type="protein sequence ID" value="RMB63054.1"/>
    <property type="molecule type" value="Genomic_DNA"/>
</dbReference>
<feature type="compositionally biased region" description="Basic and acidic residues" evidence="1">
    <location>
        <begin position="98"/>
        <end position="110"/>
    </location>
</feature>
<dbReference type="AlphaFoldDB" id="A0A3M0H171"/>
<evidence type="ECO:0000256" key="1">
    <source>
        <dbReference type="SAM" id="MobiDB-lite"/>
    </source>
</evidence>
<protein>
    <submittedName>
        <fullName evidence="2">Uncharacterized protein</fullName>
    </submittedName>
</protein>
<organism evidence="2 3">
    <name type="scientific">Corynebacterium macginleyi</name>
    <dbReference type="NCBI Taxonomy" id="38290"/>
    <lineage>
        <taxon>Bacteria</taxon>
        <taxon>Bacillati</taxon>
        <taxon>Actinomycetota</taxon>
        <taxon>Actinomycetes</taxon>
        <taxon>Mycobacteriales</taxon>
        <taxon>Corynebacteriaceae</taxon>
        <taxon>Corynebacterium</taxon>
    </lineage>
</organism>
<accession>A0A3M0H171</accession>
<name>A0A3M0H171_9CORY</name>
<evidence type="ECO:0000313" key="2">
    <source>
        <dbReference type="EMBL" id="RMB63054.1"/>
    </source>
</evidence>
<evidence type="ECO:0000313" key="3">
    <source>
        <dbReference type="Proteomes" id="UP000270649"/>
    </source>
</evidence>
<gene>
    <name evidence="2" type="ORF">D9543_03420</name>
</gene>